<evidence type="ECO:0000313" key="3">
    <source>
        <dbReference type="Proteomes" id="UP001595075"/>
    </source>
</evidence>
<feature type="chain" id="PRO_5046854129" description="Secreted protein" evidence="1">
    <location>
        <begin position="27"/>
        <end position="114"/>
    </location>
</feature>
<keyword evidence="1" id="KW-0732">Signal</keyword>
<dbReference type="Proteomes" id="UP001595075">
    <property type="component" value="Unassembled WGS sequence"/>
</dbReference>
<sequence length="114" mass="12289">MSLASFSSSICFSATFFLVSHHCVRGTAWPKHGLAFFDTCIFLPSPVGKACCLVRKRRLAGANLRPALAVRVFLFDTESLDFSPELIPGIDLSAALARTEVSVAPALIVHGVLR</sequence>
<gene>
    <name evidence="2" type="ORF">VTL71DRAFT_14292</name>
</gene>
<proteinExistence type="predicted"/>
<keyword evidence="3" id="KW-1185">Reference proteome</keyword>
<name>A0ABR4CI65_9HELO</name>
<feature type="signal peptide" evidence="1">
    <location>
        <begin position="1"/>
        <end position="26"/>
    </location>
</feature>
<dbReference type="EMBL" id="JAZHXI010000007">
    <property type="protein sequence ID" value="KAL2069613.1"/>
    <property type="molecule type" value="Genomic_DNA"/>
</dbReference>
<evidence type="ECO:0000256" key="1">
    <source>
        <dbReference type="SAM" id="SignalP"/>
    </source>
</evidence>
<reference evidence="2 3" key="1">
    <citation type="journal article" date="2024" name="Commun. Biol.">
        <title>Comparative genomic analysis of thermophilic fungi reveals convergent evolutionary adaptations and gene losses.</title>
        <authorList>
            <person name="Steindorff A.S."/>
            <person name="Aguilar-Pontes M.V."/>
            <person name="Robinson A.J."/>
            <person name="Andreopoulos B."/>
            <person name="LaButti K."/>
            <person name="Kuo A."/>
            <person name="Mondo S."/>
            <person name="Riley R."/>
            <person name="Otillar R."/>
            <person name="Haridas S."/>
            <person name="Lipzen A."/>
            <person name="Grimwood J."/>
            <person name="Schmutz J."/>
            <person name="Clum A."/>
            <person name="Reid I.D."/>
            <person name="Moisan M.C."/>
            <person name="Butler G."/>
            <person name="Nguyen T.T.M."/>
            <person name="Dewar K."/>
            <person name="Conant G."/>
            <person name="Drula E."/>
            <person name="Henrissat B."/>
            <person name="Hansel C."/>
            <person name="Singer S."/>
            <person name="Hutchinson M.I."/>
            <person name="de Vries R.P."/>
            <person name="Natvig D.O."/>
            <person name="Powell A.J."/>
            <person name="Tsang A."/>
            <person name="Grigoriev I.V."/>
        </authorList>
    </citation>
    <scope>NUCLEOTIDE SEQUENCE [LARGE SCALE GENOMIC DNA]</scope>
    <source>
        <strain evidence="2 3">CBS 494.80</strain>
    </source>
</reference>
<accession>A0ABR4CI65</accession>
<organism evidence="2 3">
    <name type="scientific">Oculimacula yallundae</name>
    <dbReference type="NCBI Taxonomy" id="86028"/>
    <lineage>
        <taxon>Eukaryota</taxon>
        <taxon>Fungi</taxon>
        <taxon>Dikarya</taxon>
        <taxon>Ascomycota</taxon>
        <taxon>Pezizomycotina</taxon>
        <taxon>Leotiomycetes</taxon>
        <taxon>Helotiales</taxon>
        <taxon>Ploettnerulaceae</taxon>
        <taxon>Oculimacula</taxon>
    </lineage>
</organism>
<comment type="caution">
    <text evidence="2">The sequence shown here is derived from an EMBL/GenBank/DDBJ whole genome shotgun (WGS) entry which is preliminary data.</text>
</comment>
<evidence type="ECO:0000313" key="2">
    <source>
        <dbReference type="EMBL" id="KAL2069613.1"/>
    </source>
</evidence>
<protein>
    <recommendedName>
        <fullName evidence="4">Secreted protein</fullName>
    </recommendedName>
</protein>
<evidence type="ECO:0008006" key="4">
    <source>
        <dbReference type="Google" id="ProtNLM"/>
    </source>
</evidence>